<dbReference type="EMBL" id="JAFNEN010000463">
    <property type="protein sequence ID" value="KAG8182433.1"/>
    <property type="molecule type" value="Genomic_DNA"/>
</dbReference>
<gene>
    <name evidence="2" type="ORF">JTE90_018316</name>
</gene>
<comment type="caution">
    <text evidence="2">The sequence shown here is derived from an EMBL/GenBank/DDBJ whole genome shotgun (WGS) entry which is preliminary data.</text>
</comment>
<name>A0AAV6UFA2_9ARAC</name>
<evidence type="ECO:0000313" key="3">
    <source>
        <dbReference type="Proteomes" id="UP000827092"/>
    </source>
</evidence>
<evidence type="ECO:0000313" key="2">
    <source>
        <dbReference type="EMBL" id="KAG8182433.1"/>
    </source>
</evidence>
<keyword evidence="3" id="KW-1185">Reference proteome</keyword>
<keyword evidence="1" id="KW-0732">Signal</keyword>
<feature type="signal peptide" evidence="1">
    <location>
        <begin position="1"/>
        <end position="19"/>
    </location>
</feature>
<sequence length="105" mass="11247">MKVILACLVVSLLVMATSAALTCFGDETKCAEDECCIQLANTLAGICKKRHDVGEVCEMKPAKNLLKKHVYKLRCPCLDSLKCVGKGGLAGKVIGKCEKDSGEEE</sequence>
<proteinExistence type="predicted"/>
<accession>A0AAV6UFA2</accession>
<protein>
    <submittedName>
        <fullName evidence="2">Uncharacterized protein</fullName>
    </submittedName>
</protein>
<dbReference type="Gene3D" id="2.10.80.10">
    <property type="entry name" value="Lipase, subunit A"/>
    <property type="match status" value="1"/>
</dbReference>
<reference evidence="2 3" key="1">
    <citation type="journal article" date="2022" name="Nat. Ecol. Evol.">
        <title>A masculinizing supergene underlies an exaggerated male reproductive morph in a spider.</title>
        <authorList>
            <person name="Hendrickx F."/>
            <person name="De Corte Z."/>
            <person name="Sonet G."/>
            <person name="Van Belleghem S.M."/>
            <person name="Kostlbacher S."/>
            <person name="Vangestel C."/>
        </authorList>
    </citation>
    <scope>NUCLEOTIDE SEQUENCE [LARGE SCALE GENOMIC DNA]</scope>
    <source>
        <strain evidence="2">W744_W776</strain>
    </source>
</reference>
<evidence type="ECO:0000256" key="1">
    <source>
        <dbReference type="SAM" id="SignalP"/>
    </source>
</evidence>
<dbReference type="Proteomes" id="UP000827092">
    <property type="component" value="Unassembled WGS sequence"/>
</dbReference>
<dbReference type="AlphaFoldDB" id="A0AAV6UFA2"/>
<organism evidence="2 3">
    <name type="scientific">Oedothorax gibbosus</name>
    <dbReference type="NCBI Taxonomy" id="931172"/>
    <lineage>
        <taxon>Eukaryota</taxon>
        <taxon>Metazoa</taxon>
        <taxon>Ecdysozoa</taxon>
        <taxon>Arthropoda</taxon>
        <taxon>Chelicerata</taxon>
        <taxon>Arachnida</taxon>
        <taxon>Araneae</taxon>
        <taxon>Araneomorphae</taxon>
        <taxon>Entelegynae</taxon>
        <taxon>Araneoidea</taxon>
        <taxon>Linyphiidae</taxon>
        <taxon>Erigoninae</taxon>
        <taxon>Oedothorax</taxon>
    </lineage>
</organism>
<feature type="chain" id="PRO_5043395028" evidence="1">
    <location>
        <begin position="20"/>
        <end position="105"/>
    </location>
</feature>